<dbReference type="CDD" id="cd16454">
    <property type="entry name" value="RING-H2_PA-TM-RING"/>
    <property type="match status" value="1"/>
</dbReference>
<keyword evidence="6" id="KW-1185">Reference proteome</keyword>
<keyword evidence="2" id="KW-0862">Zinc</keyword>
<sequence>MNHSATPSLRACKCRQSRAWRLRWLKENNHIREKGRRECEYSSFVCDNGNIIPENSAISGHRVGETVHIGDQCQRALYSCDSLNLSPDNFRISKNLNTEHFNVSGDSNLSYGKSAFIERSCSQHHPISPNPRHVNKNHEPIIVYSSTNNTNNTFIKEARGLHHPAKIAVDHVDMSPTISPVVATLFVHYPDVVDSINKDPQNSIFATYPWAKRNAYSSLGNQAHCKANINNIVNRTNESCIVTTEASSQHQSVQLFRDREYAAPEICEMNARSVDRENFVKFSSEKTALIREGRGLKSSTHIHDTMNENMALTKENLDQHYPAPTILGCVNRSEISRAVAHSSVDNLNIADSVKKDLQESVFVKDPWGNGKLSSLLRNHGPYNMNIDKGTNHNIETLRSRHQSVQAFCSPVNATPEVFQVNAPSFMSNSSIDYSANFSSENSVLTEDAGQLSGLQHLHQNHVNRSHSIFQIAAPSMKNANAIDSVNRNQQSSVFAEDSWAKCTHPPDHAPRNMKAKTRMNGTIENSSVAEEAWSQHPPITLVFDNGNQNIGKVPPMYAANQLQAYHGDVNIVAETFPIAVNSFRKNRNVESFVDRISESNAYRGVNLLPSSGRNKSPITFSYNSPWCRVSPITTHVLGEDMPIDCNNGGNDHTLNSENGFSAISPPNHSWFSLSTGFSRENVNVYDHEKWANTNNGYIDSENGVSEISPTNAASANHFRGDHANRTTENSAHNAYGEDPWWQWEHSIFGHVNRFSEINSDRANAYNKNDSENNLRTEHARKQHQEDSFTQNHLREYSENFSFSQRRHEEISNVSNGQNWIYGNAEESLSSFSGRNMAAESCTVHPLFENVHAPIENHRFLGQQVDSKTMLPCDRSNSYATPMEQPSCVICLDDFKLYDNVRVLACYHIFHTNCFNPWLKRNPTCPLCRMHVER</sequence>
<dbReference type="PANTHER" id="PTHR46359:SF2">
    <property type="entry name" value="GEO07743P1"/>
    <property type="match status" value="1"/>
</dbReference>
<dbReference type="STRING" id="37001.A0A1A9WHL2"/>
<organism evidence="5 6">
    <name type="scientific">Glossina brevipalpis</name>
    <dbReference type="NCBI Taxonomy" id="37001"/>
    <lineage>
        <taxon>Eukaryota</taxon>
        <taxon>Metazoa</taxon>
        <taxon>Ecdysozoa</taxon>
        <taxon>Arthropoda</taxon>
        <taxon>Hexapoda</taxon>
        <taxon>Insecta</taxon>
        <taxon>Pterygota</taxon>
        <taxon>Neoptera</taxon>
        <taxon>Endopterygota</taxon>
        <taxon>Diptera</taxon>
        <taxon>Brachycera</taxon>
        <taxon>Muscomorpha</taxon>
        <taxon>Hippoboscoidea</taxon>
        <taxon>Glossinidae</taxon>
        <taxon>Glossina</taxon>
    </lineage>
</organism>
<evidence type="ECO:0000256" key="1">
    <source>
        <dbReference type="ARBA" id="ARBA00022771"/>
    </source>
</evidence>
<dbReference type="Proteomes" id="UP000091820">
    <property type="component" value="Unassembled WGS sequence"/>
</dbReference>
<dbReference type="SUPFAM" id="SSF57850">
    <property type="entry name" value="RING/U-box"/>
    <property type="match status" value="1"/>
</dbReference>
<dbReference type="PROSITE" id="PS50089">
    <property type="entry name" value="ZF_RING_2"/>
    <property type="match status" value="1"/>
</dbReference>
<dbReference type="PANTHER" id="PTHR46359">
    <property type="entry name" value="GEO07743P1"/>
    <property type="match status" value="1"/>
</dbReference>
<feature type="domain" description="RING-type" evidence="4">
    <location>
        <begin position="887"/>
        <end position="928"/>
    </location>
</feature>
<reference evidence="5" key="2">
    <citation type="submission" date="2020-05" db="UniProtKB">
        <authorList>
            <consortium name="EnsemblMetazoa"/>
        </authorList>
    </citation>
    <scope>IDENTIFICATION</scope>
    <source>
        <strain evidence="5">IAEA</strain>
    </source>
</reference>
<protein>
    <submittedName>
        <fullName evidence="5">RING-type domain-containing protein</fullName>
    </submittedName>
</protein>
<dbReference type="InterPro" id="IPR001841">
    <property type="entry name" value="Znf_RING"/>
</dbReference>
<dbReference type="AlphaFoldDB" id="A0A1A9WHL2"/>
<proteinExistence type="predicted"/>
<dbReference type="Gene3D" id="3.30.40.10">
    <property type="entry name" value="Zinc/RING finger domain, C3HC4 (zinc finger)"/>
    <property type="match status" value="1"/>
</dbReference>
<keyword evidence="1 3" id="KW-0479">Metal-binding</keyword>
<evidence type="ECO:0000256" key="2">
    <source>
        <dbReference type="ARBA" id="ARBA00022833"/>
    </source>
</evidence>
<accession>A0A1A9WHL2</accession>
<evidence type="ECO:0000259" key="4">
    <source>
        <dbReference type="PROSITE" id="PS50089"/>
    </source>
</evidence>
<dbReference type="SMART" id="SM00184">
    <property type="entry name" value="RING"/>
    <property type="match status" value="1"/>
</dbReference>
<dbReference type="EnsemblMetazoa" id="GBRI020107-RA">
    <property type="protein sequence ID" value="GBRI020107-PA"/>
    <property type="gene ID" value="GBRI020107"/>
</dbReference>
<name>A0A1A9WHL2_9MUSC</name>
<dbReference type="InterPro" id="IPR013083">
    <property type="entry name" value="Znf_RING/FYVE/PHD"/>
</dbReference>
<evidence type="ECO:0000313" key="6">
    <source>
        <dbReference type="Proteomes" id="UP000091820"/>
    </source>
</evidence>
<reference evidence="6" key="1">
    <citation type="submission" date="2014-03" db="EMBL/GenBank/DDBJ databases">
        <authorList>
            <person name="Aksoy S."/>
            <person name="Warren W."/>
            <person name="Wilson R.K."/>
        </authorList>
    </citation>
    <scope>NUCLEOTIDE SEQUENCE [LARGE SCALE GENOMIC DNA]</scope>
    <source>
        <strain evidence="6">IAEA</strain>
    </source>
</reference>
<dbReference type="GO" id="GO:0008270">
    <property type="term" value="F:zinc ion binding"/>
    <property type="evidence" value="ECO:0007669"/>
    <property type="project" value="UniProtKB-KW"/>
</dbReference>
<evidence type="ECO:0000256" key="3">
    <source>
        <dbReference type="PROSITE-ProRule" id="PRU00175"/>
    </source>
</evidence>
<evidence type="ECO:0000313" key="5">
    <source>
        <dbReference type="EnsemblMetazoa" id="GBRI020107-PA"/>
    </source>
</evidence>
<dbReference type="InterPro" id="IPR052804">
    <property type="entry name" value="UEC_component"/>
</dbReference>
<dbReference type="VEuPathDB" id="VectorBase:GBRI020107"/>
<dbReference type="Pfam" id="PF13639">
    <property type="entry name" value="zf-RING_2"/>
    <property type="match status" value="1"/>
</dbReference>
<keyword evidence="1 3" id="KW-0863">Zinc-finger</keyword>